<dbReference type="Proteomes" id="UP000000600">
    <property type="component" value="Unassembled WGS sequence"/>
</dbReference>
<accession>A0EGP5</accession>
<dbReference type="EMBL" id="CT868677">
    <property type="protein sequence ID" value="CAK94486.1"/>
    <property type="molecule type" value="Genomic_DNA"/>
</dbReference>
<dbReference type="InParanoid" id="A0EGP5"/>
<evidence type="ECO:0000256" key="1">
    <source>
        <dbReference type="SAM" id="Coils"/>
    </source>
</evidence>
<protein>
    <recommendedName>
        <fullName evidence="4">EF-hand domain-containing protein</fullName>
    </recommendedName>
</protein>
<gene>
    <name evidence="2" type="ORF">GSPATT00026810001</name>
</gene>
<feature type="coiled-coil region" evidence="1">
    <location>
        <begin position="192"/>
        <end position="306"/>
    </location>
</feature>
<dbReference type="HOGENOM" id="CLU_447969_0_0_1"/>
<dbReference type="RefSeq" id="XP_001461859.1">
    <property type="nucleotide sequence ID" value="XM_001461822.1"/>
</dbReference>
<feature type="coiled-coil region" evidence="1">
    <location>
        <begin position="42"/>
        <end position="69"/>
    </location>
</feature>
<evidence type="ECO:0008006" key="4">
    <source>
        <dbReference type="Google" id="ProtNLM"/>
    </source>
</evidence>
<keyword evidence="1" id="KW-0175">Coiled coil</keyword>
<evidence type="ECO:0000313" key="3">
    <source>
        <dbReference type="Proteomes" id="UP000000600"/>
    </source>
</evidence>
<keyword evidence="3" id="KW-1185">Reference proteome</keyword>
<dbReference type="OMA" id="TINFTIM"/>
<evidence type="ECO:0000313" key="2">
    <source>
        <dbReference type="EMBL" id="CAK94486.1"/>
    </source>
</evidence>
<organism evidence="2 3">
    <name type="scientific">Paramecium tetraurelia</name>
    <dbReference type="NCBI Taxonomy" id="5888"/>
    <lineage>
        <taxon>Eukaryota</taxon>
        <taxon>Sar</taxon>
        <taxon>Alveolata</taxon>
        <taxon>Ciliophora</taxon>
        <taxon>Intramacronucleata</taxon>
        <taxon>Oligohymenophorea</taxon>
        <taxon>Peniculida</taxon>
        <taxon>Parameciidae</taxon>
        <taxon>Paramecium</taxon>
    </lineage>
</organism>
<dbReference type="KEGG" id="ptm:GSPATT00026810001"/>
<sequence>MIQNSATQKTLSINSPKHFGTIFKRNLTLEDQRLKSIYLKDKETMFEEIQQLKQEKNNLILSLRKQQSQLQYFKKEVTQFQRDEASPTYNYTRLKQSYLERLASIQVFIGESIQEENQKLKQELGQTQNYLKQLKNPVEQQNIDIYCMQLSDDNVHLTKILEQFEIKNDELQQPQKMNNKLTIKLNAQNMQCQKLRGLNQQLLLEIDILRRKNISYDSKPSQRDIQKVDEKVLIELEQAKIDIRNYQQKVKNWENKYNSLLVEDQEKIAYLEKKNKELQKQVSSLELQIEQEKQQYQQMQQQQQQRFLRRTVVLKNPQFFDEQEQKNNENEIQIKKNILVDKNDVLPIAKKVRLRLIGLKMSLNDVEKYLLTSDNLTFNQLEENLHQSIFGLEDSNEIHMLAAYLADIEDENESTTSSRVRSIFKTLMENYIILSHQQLDTINFTIMNKKQEIQEVLMKKYPETFTNGFMKIEIYLDILSQLDIHFSKIEIDHLQALITKQNRSPRILLQQIYAPFYIPEIQLNSNPNIDDDELANPLIGENPMLSENPLFSENQMSVSVEDHEQMSLLDIKMCNSQELKKKSQSELPQV</sequence>
<name>A0EGP5_PARTE</name>
<proteinExistence type="predicted"/>
<dbReference type="OrthoDB" id="299259at2759"/>
<dbReference type="AlphaFoldDB" id="A0EGP5"/>
<dbReference type="GeneID" id="5047644"/>
<reference evidence="2 3" key="1">
    <citation type="journal article" date="2006" name="Nature">
        <title>Global trends of whole-genome duplications revealed by the ciliate Paramecium tetraurelia.</title>
        <authorList>
            <consortium name="Genoscope"/>
            <person name="Aury J.-M."/>
            <person name="Jaillon O."/>
            <person name="Duret L."/>
            <person name="Noel B."/>
            <person name="Jubin C."/>
            <person name="Porcel B.M."/>
            <person name="Segurens B."/>
            <person name="Daubin V."/>
            <person name="Anthouard V."/>
            <person name="Aiach N."/>
            <person name="Arnaiz O."/>
            <person name="Billaut A."/>
            <person name="Beisson J."/>
            <person name="Blanc I."/>
            <person name="Bouhouche K."/>
            <person name="Camara F."/>
            <person name="Duharcourt S."/>
            <person name="Guigo R."/>
            <person name="Gogendeau D."/>
            <person name="Katinka M."/>
            <person name="Keller A.-M."/>
            <person name="Kissmehl R."/>
            <person name="Klotz C."/>
            <person name="Koll F."/>
            <person name="Le Moue A."/>
            <person name="Lepere C."/>
            <person name="Malinsky S."/>
            <person name="Nowacki M."/>
            <person name="Nowak J.K."/>
            <person name="Plattner H."/>
            <person name="Poulain J."/>
            <person name="Ruiz F."/>
            <person name="Serrano V."/>
            <person name="Zagulski M."/>
            <person name="Dessen P."/>
            <person name="Betermier M."/>
            <person name="Weissenbach J."/>
            <person name="Scarpelli C."/>
            <person name="Schachter V."/>
            <person name="Sperling L."/>
            <person name="Meyer E."/>
            <person name="Cohen J."/>
            <person name="Wincker P."/>
        </authorList>
    </citation>
    <scope>NUCLEOTIDE SEQUENCE [LARGE SCALE GENOMIC DNA]</scope>
    <source>
        <strain evidence="2 3">Stock d4-2</strain>
    </source>
</reference>